<evidence type="ECO:0000313" key="2">
    <source>
        <dbReference type="EMBL" id="ANP43181.1"/>
    </source>
</evidence>
<dbReference type="EMBL" id="CP015231">
    <property type="protein sequence ID" value="ANP43181.1"/>
    <property type="molecule type" value="Genomic_DNA"/>
</dbReference>
<keyword evidence="2" id="KW-0614">Plasmid</keyword>
<dbReference type="Proteomes" id="UP000013243">
    <property type="component" value="Plasmid unnamed1"/>
</dbReference>
<feature type="transmembrane region" description="Helical" evidence="1">
    <location>
        <begin position="34"/>
        <end position="55"/>
    </location>
</feature>
<keyword evidence="1" id="KW-1133">Transmembrane helix</keyword>
<reference evidence="2 3" key="1">
    <citation type="journal article" date="2016" name="ISME J.">
        <title>Global occurrence and heterogeneity of the Roseobacter-clade species Ruegeria mobilis.</title>
        <authorList>
            <person name="Sonnenschein E."/>
            <person name="Gram L."/>
        </authorList>
    </citation>
    <scope>NUCLEOTIDE SEQUENCE [LARGE SCALE GENOMIC DNA]</scope>
    <source>
        <strain evidence="2 3">F1926</strain>
        <plasmid evidence="2 3">unnamed1</plasmid>
    </source>
</reference>
<geneLocation type="plasmid" evidence="2 3">
    <name>unnamed1</name>
</geneLocation>
<evidence type="ECO:0000256" key="1">
    <source>
        <dbReference type="SAM" id="Phobius"/>
    </source>
</evidence>
<name>A0A1B1A9F8_9RHOB</name>
<accession>A0A1B1A9F8</accession>
<gene>
    <name evidence="2" type="ORF">K529_020710</name>
</gene>
<sequence length="110" mass="11738">MWDWPTALETIVIALLSAIALLPVFLLTAKKGSAYGIGTGFAIFAVATLSVWGLLESAPAIGPDGLPVLTSPTHMLEIRVATIWTPIFLTVLFLGTFVISGLVRERTKEA</sequence>
<keyword evidence="1" id="KW-0812">Transmembrane</keyword>
<proteinExistence type="predicted"/>
<organism evidence="2 3">
    <name type="scientific">Tritonibacter mobilis F1926</name>
    <dbReference type="NCBI Taxonomy" id="1265309"/>
    <lineage>
        <taxon>Bacteria</taxon>
        <taxon>Pseudomonadati</taxon>
        <taxon>Pseudomonadota</taxon>
        <taxon>Alphaproteobacteria</taxon>
        <taxon>Rhodobacterales</taxon>
        <taxon>Paracoccaceae</taxon>
        <taxon>Tritonibacter</taxon>
    </lineage>
</organism>
<dbReference type="KEGG" id="rmb:K529_020710"/>
<evidence type="ECO:0000313" key="3">
    <source>
        <dbReference type="Proteomes" id="UP000013243"/>
    </source>
</evidence>
<dbReference type="AlphaFoldDB" id="A0A1B1A9F8"/>
<protein>
    <submittedName>
        <fullName evidence="2">Uncharacterized protein</fullName>
    </submittedName>
</protein>
<keyword evidence="1" id="KW-0472">Membrane</keyword>
<feature type="transmembrane region" description="Helical" evidence="1">
    <location>
        <begin position="6"/>
        <end position="27"/>
    </location>
</feature>
<feature type="transmembrane region" description="Helical" evidence="1">
    <location>
        <begin position="83"/>
        <end position="103"/>
    </location>
</feature>